<dbReference type="EMBL" id="CP060783">
    <property type="protein sequence ID" value="QNP47598.1"/>
    <property type="molecule type" value="Genomic_DNA"/>
</dbReference>
<comment type="subcellular location">
    <subcellularLocation>
        <location evidence="1">Cell inner membrane</location>
        <topology evidence="1">Single-pass membrane protein</topology>
    </subcellularLocation>
</comment>
<keyword evidence="10" id="KW-1185">Reference proteome</keyword>
<keyword evidence="3" id="KW-0488">Methylation</keyword>
<dbReference type="Pfam" id="PF12019">
    <property type="entry name" value="GspH"/>
    <property type="match status" value="1"/>
</dbReference>
<keyword evidence="4" id="KW-0997">Cell inner membrane</keyword>
<name>A0A7H0GH32_9BURK</name>
<reference evidence="9 10" key="1">
    <citation type="submission" date="2020-08" db="EMBL/GenBank/DDBJ databases">
        <title>Genome sequence of Diaphorobacter aerolatus KACC 16536T.</title>
        <authorList>
            <person name="Hyun D.-W."/>
            <person name="Bae J.-W."/>
        </authorList>
    </citation>
    <scope>NUCLEOTIDE SEQUENCE [LARGE SCALE GENOMIC DNA]</scope>
    <source>
        <strain evidence="9 10">KACC 16536</strain>
    </source>
</reference>
<sequence length="136" mass="14438">MELRGALQVARSDAVRRSEDIKLKKIDAADGRSCAASPADWSCGWIVFRDENGDGAYTVNSEDELLQTFPAPSNTSVRFTSNATYLTVNRWGAINGVGASFVISPQSPLGSTSGLEMAVCVSSGGRIRWITGSSCS</sequence>
<keyword evidence="7" id="KW-0472">Membrane</keyword>
<dbReference type="RefSeq" id="WP_187723279.1">
    <property type="nucleotide sequence ID" value="NZ_CP060783.1"/>
</dbReference>
<dbReference type="GO" id="GO:0015628">
    <property type="term" value="P:protein secretion by the type II secretion system"/>
    <property type="evidence" value="ECO:0007669"/>
    <property type="project" value="InterPro"/>
</dbReference>
<evidence type="ECO:0000313" key="10">
    <source>
        <dbReference type="Proteomes" id="UP000516028"/>
    </source>
</evidence>
<keyword evidence="5" id="KW-0812">Transmembrane</keyword>
<evidence type="ECO:0000256" key="3">
    <source>
        <dbReference type="ARBA" id="ARBA00022481"/>
    </source>
</evidence>
<gene>
    <name evidence="9" type="ORF">H9K75_15370</name>
</gene>
<dbReference type="KEGG" id="daer:H9K75_15370"/>
<dbReference type="GO" id="GO:0005886">
    <property type="term" value="C:plasma membrane"/>
    <property type="evidence" value="ECO:0007669"/>
    <property type="project" value="UniProtKB-SubCell"/>
</dbReference>
<evidence type="ECO:0000256" key="7">
    <source>
        <dbReference type="ARBA" id="ARBA00023136"/>
    </source>
</evidence>
<evidence type="ECO:0000256" key="5">
    <source>
        <dbReference type="ARBA" id="ARBA00022692"/>
    </source>
</evidence>
<protein>
    <submittedName>
        <fullName evidence="9">GspH/FimT family protein</fullName>
    </submittedName>
</protein>
<dbReference type="Proteomes" id="UP000516028">
    <property type="component" value="Chromosome"/>
</dbReference>
<accession>A0A7H0GH32</accession>
<evidence type="ECO:0000259" key="8">
    <source>
        <dbReference type="Pfam" id="PF12019"/>
    </source>
</evidence>
<proteinExistence type="predicted"/>
<evidence type="ECO:0000256" key="4">
    <source>
        <dbReference type="ARBA" id="ARBA00022519"/>
    </source>
</evidence>
<feature type="domain" description="General secretion pathway GspH" evidence="8">
    <location>
        <begin position="2"/>
        <end position="125"/>
    </location>
</feature>
<keyword evidence="6" id="KW-1133">Transmembrane helix</keyword>
<dbReference type="GO" id="GO:0015627">
    <property type="term" value="C:type II protein secretion system complex"/>
    <property type="evidence" value="ECO:0007669"/>
    <property type="project" value="InterPro"/>
</dbReference>
<evidence type="ECO:0000313" key="9">
    <source>
        <dbReference type="EMBL" id="QNP47598.1"/>
    </source>
</evidence>
<evidence type="ECO:0000256" key="1">
    <source>
        <dbReference type="ARBA" id="ARBA00004377"/>
    </source>
</evidence>
<organism evidence="9 10">
    <name type="scientific">Diaphorobacter aerolatus</name>
    <dbReference type="NCBI Taxonomy" id="1288495"/>
    <lineage>
        <taxon>Bacteria</taxon>
        <taxon>Pseudomonadati</taxon>
        <taxon>Pseudomonadota</taxon>
        <taxon>Betaproteobacteria</taxon>
        <taxon>Burkholderiales</taxon>
        <taxon>Comamonadaceae</taxon>
        <taxon>Diaphorobacter</taxon>
    </lineage>
</organism>
<evidence type="ECO:0000256" key="6">
    <source>
        <dbReference type="ARBA" id="ARBA00022989"/>
    </source>
</evidence>
<dbReference type="InterPro" id="IPR022346">
    <property type="entry name" value="T2SS_GspH"/>
</dbReference>
<dbReference type="Gene3D" id="3.55.40.10">
    <property type="entry name" value="minor pseudopilin epsh domain"/>
    <property type="match status" value="1"/>
</dbReference>
<keyword evidence="2" id="KW-1003">Cell membrane</keyword>
<dbReference type="AlphaFoldDB" id="A0A7H0GH32"/>
<evidence type="ECO:0000256" key="2">
    <source>
        <dbReference type="ARBA" id="ARBA00022475"/>
    </source>
</evidence>